<sequence>MKLYSVFDEAFNAYGRVIKGYDTAALFAFLKETTDCPSDGVIYVPSDKTLEALPLFDALQTRFYGGMPIQIGYCNGTNTMLNCVEYHRDSELNAAADDIVLLLAKQDEIKDGKLSTSNVHAFCVPAGTLVELYATTLHYAPCSAYKGAGFRVAVILPKGTNEAKPEIGSDEGEDRLLFAKNKWLIAHEDAPEVKSGAYVGLTGDNINIDRLI</sequence>
<dbReference type="AlphaFoldDB" id="A0A938X7Y6"/>
<keyword evidence="2" id="KW-1185">Reference proteome</keyword>
<gene>
    <name evidence="1" type="ORF">H6A12_10570</name>
</gene>
<protein>
    <submittedName>
        <fullName evidence="1">DUF4867 family protein</fullName>
    </submittedName>
</protein>
<name>A0A938X7Y6_9FIRM</name>
<evidence type="ECO:0000313" key="2">
    <source>
        <dbReference type="Proteomes" id="UP000774750"/>
    </source>
</evidence>
<organism evidence="1 2">
    <name type="scientific">Merdimmobilis hominis</name>
    <dbReference type="NCBI Taxonomy" id="2897707"/>
    <lineage>
        <taxon>Bacteria</taxon>
        <taxon>Bacillati</taxon>
        <taxon>Bacillota</taxon>
        <taxon>Clostridia</taxon>
        <taxon>Eubacteriales</taxon>
        <taxon>Oscillospiraceae</taxon>
        <taxon>Merdimmobilis</taxon>
    </lineage>
</organism>
<proteinExistence type="predicted"/>
<reference evidence="1" key="1">
    <citation type="submission" date="2020-08" db="EMBL/GenBank/DDBJ databases">
        <authorList>
            <person name="Cejkova D."/>
            <person name="Kubasova T."/>
            <person name="Jahodarova E."/>
            <person name="Rychlik I."/>
        </authorList>
    </citation>
    <scope>NUCLEOTIDE SEQUENCE</scope>
    <source>
        <strain evidence="1">An559</strain>
    </source>
</reference>
<evidence type="ECO:0000313" key="1">
    <source>
        <dbReference type="EMBL" id="MBM6921593.1"/>
    </source>
</evidence>
<dbReference type="Pfam" id="PF16161">
    <property type="entry name" value="DUF4867"/>
    <property type="match status" value="1"/>
</dbReference>
<dbReference type="Proteomes" id="UP000774750">
    <property type="component" value="Unassembled WGS sequence"/>
</dbReference>
<accession>A0A938X7Y6</accession>
<dbReference type="RefSeq" id="WP_204447690.1">
    <property type="nucleotide sequence ID" value="NZ_JACJKY010000020.1"/>
</dbReference>
<dbReference type="EMBL" id="JACJKY010000020">
    <property type="protein sequence ID" value="MBM6921593.1"/>
    <property type="molecule type" value="Genomic_DNA"/>
</dbReference>
<dbReference type="InterPro" id="IPR032358">
    <property type="entry name" value="DUF4867"/>
</dbReference>
<comment type="caution">
    <text evidence="1">The sequence shown here is derived from an EMBL/GenBank/DDBJ whole genome shotgun (WGS) entry which is preliminary data.</text>
</comment>
<reference evidence="1" key="2">
    <citation type="journal article" date="2021" name="Sci. Rep.">
        <title>The distribution of antibiotic resistance genes in chicken gut microbiota commensals.</title>
        <authorList>
            <person name="Juricova H."/>
            <person name="Matiasovicova J."/>
            <person name="Kubasova T."/>
            <person name="Cejkova D."/>
            <person name="Rychlik I."/>
        </authorList>
    </citation>
    <scope>NUCLEOTIDE SEQUENCE</scope>
    <source>
        <strain evidence="1">An559</strain>
    </source>
</reference>